<dbReference type="EMBL" id="JARBHB010000013">
    <property type="protein sequence ID" value="KAJ8869969.1"/>
    <property type="molecule type" value="Genomic_DNA"/>
</dbReference>
<name>A0ABQ9GFP3_9NEOP</name>
<keyword evidence="2" id="KW-1185">Reference proteome</keyword>
<sequence>MYKFCADLRDLGPTMWAEDSKNSMYGLKIKSKTPERNSIVDIIETIVMNSNSQNTSRDGHLHGIRLSTKVTKWRECTRTVHTINSGNWRETSVARW</sequence>
<protein>
    <submittedName>
        <fullName evidence="1">Uncharacterized protein</fullName>
    </submittedName>
</protein>
<proteinExistence type="predicted"/>
<dbReference type="Proteomes" id="UP001159363">
    <property type="component" value="Chromosome 12"/>
</dbReference>
<evidence type="ECO:0000313" key="2">
    <source>
        <dbReference type="Proteomes" id="UP001159363"/>
    </source>
</evidence>
<organism evidence="1 2">
    <name type="scientific">Dryococelus australis</name>
    <dbReference type="NCBI Taxonomy" id="614101"/>
    <lineage>
        <taxon>Eukaryota</taxon>
        <taxon>Metazoa</taxon>
        <taxon>Ecdysozoa</taxon>
        <taxon>Arthropoda</taxon>
        <taxon>Hexapoda</taxon>
        <taxon>Insecta</taxon>
        <taxon>Pterygota</taxon>
        <taxon>Neoptera</taxon>
        <taxon>Polyneoptera</taxon>
        <taxon>Phasmatodea</taxon>
        <taxon>Verophasmatodea</taxon>
        <taxon>Anareolatae</taxon>
        <taxon>Phasmatidae</taxon>
        <taxon>Eurycanthinae</taxon>
        <taxon>Dryococelus</taxon>
    </lineage>
</organism>
<accession>A0ABQ9GFP3</accession>
<reference evidence="1 2" key="1">
    <citation type="submission" date="2023-02" db="EMBL/GenBank/DDBJ databases">
        <title>LHISI_Scaffold_Assembly.</title>
        <authorList>
            <person name="Stuart O.P."/>
            <person name="Cleave R."/>
            <person name="Magrath M.J.L."/>
            <person name="Mikheyev A.S."/>
        </authorList>
    </citation>
    <scope>NUCLEOTIDE SEQUENCE [LARGE SCALE GENOMIC DNA]</scope>
    <source>
        <strain evidence="1">Daus_M_001</strain>
        <tissue evidence="1">Leg muscle</tissue>
    </source>
</reference>
<evidence type="ECO:0000313" key="1">
    <source>
        <dbReference type="EMBL" id="KAJ8869969.1"/>
    </source>
</evidence>
<comment type="caution">
    <text evidence="1">The sequence shown here is derived from an EMBL/GenBank/DDBJ whole genome shotgun (WGS) entry which is preliminary data.</text>
</comment>
<gene>
    <name evidence="1" type="ORF">PR048_028980</name>
</gene>